<organism evidence="4 5">
    <name type="scientific">Kribbella sindirgiensis</name>
    <dbReference type="NCBI Taxonomy" id="1124744"/>
    <lineage>
        <taxon>Bacteria</taxon>
        <taxon>Bacillati</taxon>
        <taxon>Actinomycetota</taxon>
        <taxon>Actinomycetes</taxon>
        <taxon>Propionibacteriales</taxon>
        <taxon>Kribbellaceae</taxon>
        <taxon>Kribbella</taxon>
    </lineage>
</organism>
<dbReference type="Gene3D" id="3.10.450.50">
    <property type="match status" value="1"/>
</dbReference>
<proteinExistence type="predicted"/>
<dbReference type="SUPFAM" id="SSF50129">
    <property type="entry name" value="GroES-like"/>
    <property type="match status" value="1"/>
</dbReference>
<accession>A0A4R0IR05</accession>
<dbReference type="InterPro" id="IPR011032">
    <property type="entry name" value="GroES-like_sf"/>
</dbReference>
<evidence type="ECO:0000256" key="2">
    <source>
        <dbReference type="ARBA" id="ARBA00023002"/>
    </source>
</evidence>
<name>A0A4R0IR05_9ACTN</name>
<dbReference type="PANTHER" id="PTHR48106">
    <property type="entry name" value="QUINONE OXIDOREDUCTASE PIG3-RELATED"/>
    <property type="match status" value="1"/>
</dbReference>
<dbReference type="Gene3D" id="3.40.50.720">
    <property type="entry name" value="NAD(P)-binding Rossmann-like Domain"/>
    <property type="match status" value="1"/>
</dbReference>
<dbReference type="EMBL" id="SJKA01000005">
    <property type="protein sequence ID" value="TCC33738.1"/>
    <property type="molecule type" value="Genomic_DNA"/>
</dbReference>
<keyword evidence="1" id="KW-0521">NADP</keyword>
<dbReference type="InterPro" id="IPR036291">
    <property type="entry name" value="NAD(P)-bd_dom_sf"/>
</dbReference>
<dbReference type="InterPro" id="IPR037401">
    <property type="entry name" value="SnoaL-like"/>
</dbReference>
<dbReference type="AlphaFoldDB" id="A0A4R0IR05"/>
<dbReference type="Gene3D" id="3.90.180.10">
    <property type="entry name" value="Medium-chain alcohol dehydrogenases, catalytic domain"/>
    <property type="match status" value="1"/>
</dbReference>
<dbReference type="SUPFAM" id="SSF54427">
    <property type="entry name" value="NTF2-like"/>
    <property type="match status" value="1"/>
</dbReference>
<dbReference type="Pfam" id="PF00107">
    <property type="entry name" value="ADH_zinc_N"/>
    <property type="match status" value="1"/>
</dbReference>
<sequence length="444" mass="47045">MRAVVPVDTGNVGFGEVDEVRPGAGEMVIAVAAFSINRGETFQLEAPQDGWRPGKDIAGRVIEAGPTGPPVGSRVVAHLPHSGWAEHVTAPATQVAVLPDSISFEQAAALPLAGLTALRLLRTAGSVIGRRILLTGAAGGVGHYVTELAAGAGASVTAVVSSPARGERLLELGAETLVYDVSDARGPFDLVLESVGGESLPVALSKLVPGGDLIWFGEASRQPVTLDFFDFFTAPEAARIRHFHYVQGRDDEDLATLVRLVGSGRLHPELGRVEDWSRTDAVLDDLRHRRIRGNAVLTLTHTVHEEATPMDPRTVVTRYVEAVAAGDVATIRAAFASDVVWTYPGDLPLSGDWKGRDMVVDEFLGAAAGNLFAPGAPVTITLVNVIADGEQVFAEWTAQATARNGDAYGNRCGGVFTVRDGVIVAVREYLDTDHARRVLFASEE</sequence>
<dbReference type="InterPro" id="IPR013149">
    <property type="entry name" value="ADH-like_C"/>
</dbReference>
<comment type="caution">
    <text evidence="4">The sequence shown here is derived from an EMBL/GenBank/DDBJ whole genome shotgun (WGS) entry which is preliminary data.</text>
</comment>
<dbReference type="GO" id="GO:0070402">
    <property type="term" value="F:NADPH binding"/>
    <property type="evidence" value="ECO:0007669"/>
    <property type="project" value="TreeGrafter"/>
</dbReference>
<keyword evidence="5" id="KW-1185">Reference proteome</keyword>
<feature type="domain" description="Enoyl reductase (ER)" evidence="3">
    <location>
        <begin position="10"/>
        <end position="297"/>
    </location>
</feature>
<gene>
    <name evidence="4" type="ORF">E0H50_17510</name>
</gene>
<dbReference type="RefSeq" id="WP_131289456.1">
    <property type="nucleotide sequence ID" value="NZ_SJKA01000005.1"/>
</dbReference>
<dbReference type="SMART" id="SM00829">
    <property type="entry name" value="PKS_ER"/>
    <property type="match status" value="1"/>
</dbReference>
<dbReference type="InterPro" id="IPR032710">
    <property type="entry name" value="NTF2-like_dom_sf"/>
</dbReference>
<dbReference type="SUPFAM" id="SSF51735">
    <property type="entry name" value="NAD(P)-binding Rossmann-fold domains"/>
    <property type="match status" value="1"/>
</dbReference>
<reference evidence="4 5" key="1">
    <citation type="submission" date="2019-02" db="EMBL/GenBank/DDBJ databases">
        <title>Kribbella capetownensis sp. nov. and Kribbella speibonae sp. nov., isolated from soil.</title>
        <authorList>
            <person name="Curtis S.M."/>
            <person name="Norton I."/>
            <person name="Everest G.J."/>
            <person name="Meyers P.R."/>
        </authorList>
    </citation>
    <scope>NUCLEOTIDE SEQUENCE [LARGE SCALE GENOMIC DNA]</scope>
    <source>
        <strain evidence="4 5">DSM 27082</strain>
    </source>
</reference>
<dbReference type="InterPro" id="IPR020843">
    <property type="entry name" value="ER"/>
</dbReference>
<evidence type="ECO:0000256" key="1">
    <source>
        <dbReference type="ARBA" id="ARBA00022857"/>
    </source>
</evidence>
<dbReference type="GO" id="GO:0016651">
    <property type="term" value="F:oxidoreductase activity, acting on NAD(P)H"/>
    <property type="evidence" value="ECO:0007669"/>
    <property type="project" value="TreeGrafter"/>
</dbReference>
<dbReference type="Pfam" id="PF12680">
    <property type="entry name" value="SnoaL_2"/>
    <property type="match status" value="1"/>
</dbReference>
<protein>
    <recommendedName>
        <fullName evidence="3">Enoyl reductase (ER) domain-containing protein</fullName>
    </recommendedName>
</protein>
<keyword evidence="2" id="KW-0560">Oxidoreductase</keyword>
<dbReference type="OrthoDB" id="3813297at2"/>
<evidence type="ECO:0000259" key="3">
    <source>
        <dbReference type="SMART" id="SM00829"/>
    </source>
</evidence>
<dbReference type="Proteomes" id="UP000292695">
    <property type="component" value="Unassembled WGS sequence"/>
</dbReference>
<evidence type="ECO:0000313" key="5">
    <source>
        <dbReference type="Proteomes" id="UP000292695"/>
    </source>
</evidence>
<evidence type="ECO:0000313" key="4">
    <source>
        <dbReference type="EMBL" id="TCC33738.1"/>
    </source>
</evidence>